<evidence type="ECO:0000256" key="1">
    <source>
        <dbReference type="SAM" id="MobiDB-lite"/>
    </source>
</evidence>
<feature type="region of interest" description="Disordered" evidence="1">
    <location>
        <begin position="517"/>
        <end position="540"/>
    </location>
</feature>
<feature type="region of interest" description="Disordered" evidence="1">
    <location>
        <begin position="1"/>
        <end position="30"/>
    </location>
</feature>
<protein>
    <submittedName>
        <fullName evidence="2">Unannotated protein</fullName>
    </submittedName>
</protein>
<dbReference type="SUPFAM" id="SSF52540">
    <property type="entry name" value="P-loop containing nucleoside triphosphate hydrolases"/>
    <property type="match status" value="1"/>
</dbReference>
<organism evidence="2">
    <name type="scientific">freshwater metagenome</name>
    <dbReference type="NCBI Taxonomy" id="449393"/>
    <lineage>
        <taxon>unclassified sequences</taxon>
        <taxon>metagenomes</taxon>
        <taxon>ecological metagenomes</taxon>
    </lineage>
</organism>
<dbReference type="EMBL" id="CAFBMQ010000001">
    <property type="protein sequence ID" value="CAB4896562.1"/>
    <property type="molecule type" value="Genomic_DNA"/>
</dbReference>
<dbReference type="Gene3D" id="3.40.50.300">
    <property type="entry name" value="P-loop containing nucleotide triphosphate hydrolases"/>
    <property type="match status" value="2"/>
</dbReference>
<accession>A0A6J7FLQ8</accession>
<gene>
    <name evidence="2" type="ORF">UFOPK3609_00050</name>
</gene>
<dbReference type="InterPro" id="IPR027417">
    <property type="entry name" value="P-loop_NTPase"/>
</dbReference>
<name>A0A6J7FLQ8_9ZZZZ</name>
<sequence>MGRRPTLKPLHSLLAHDPKPGPRGFRGPGRGRVSYVEAPPEWRGTTVQVCGLFPFAVGGGCPTIGVPLGRNLLTGATVCCDPLSWFSRARLILNPSMFLLGLPALGKSTLVRRMVIGLAGAGTVPLVLGDLKPDYVDTVRALGGQVVRLGRGLGALNVLDVGALDDAADQLHAVGRVQPAAALREEAHGRRTVMVEALVTLVRGSRPTDTERAVLSAALRLLADRHNTARLAEPSTPAPLLGDVVAVLEAAPEPVRLPTLDRGDTGAYRHIVDPLQRSLLSLLDGPLGSVFARPTTERLRLDAPAVAVDVSGISAGDTALQAAVLLACWSDGFGAVEAANALADAGLAPQRRFFIVLDELWRVLRSGEGMVDKVDELTRLNRNSGVGQAMITHSMADLRALRRPEDRDKAKGFIERAGLVVCGGLPAQEVDELSEIVAFSRAERRQVTSWSTPPGWDAAALPPGVGKFLLKSGQRPGIPVHVDLTAAELEAAVHDTNKRWASPLSVPMPSTPALAAAAPPVAEPAAPAVTVPAQPAGDWR</sequence>
<reference evidence="2" key="1">
    <citation type="submission" date="2020-05" db="EMBL/GenBank/DDBJ databases">
        <authorList>
            <person name="Chiriac C."/>
            <person name="Salcher M."/>
            <person name="Ghai R."/>
            <person name="Kavagutti S V."/>
        </authorList>
    </citation>
    <scope>NUCLEOTIDE SEQUENCE</scope>
</reference>
<evidence type="ECO:0000313" key="2">
    <source>
        <dbReference type="EMBL" id="CAB4896562.1"/>
    </source>
</evidence>
<proteinExistence type="predicted"/>
<dbReference type="AlphaFoldDB" id="A0A6J7FLQ8"/>